<evidence type="ECO:0000256" key="5">
    <source>
        <dbReference type="SAM" id="Coils"/>
    </source>
</evidence>
<dbReference type="Proteomes" id="UP001153714">
    <property type="component" value="Chromosome 7"/>
</dbReference>
<dbReference type="OrthoDB" id="7490514at2759"/>
<dbReference type="CDD" id="cd15489">
    <property type="entry name" value="PHD_SF"/>
    <property type="match status" value="1"/>
</dbReference>
<dbReference type="EMBL" id="OU893338">
    <property type="protein sequence ID" value="CAG9795230.1"/>
    <property type="molecule type" value="Genomic_DNA"/>
</dbReference>
<dbReference type="InterPro" id="IPR019786">
    <property type="entry name" value="Zinc_finger_PHD-type_CS"/>
</dbReference>
<keyword evidence="2 4" id="KW-0863">Zinc-finger</keyword>
<keyword evidence="3" id="KW-0862">Zinc</keyword>
<dbReference type="SUPFAM" id="SSF57903">
    <property type="entry name" value="FYVE/PHD zinc finger"/>
    <property type="match status" value="1"/>
</dbReference>
<evidence type="ECO:0000256" key="3">
    <source>
        <dbReference type="ARBA" id="ARBA00022833"/>
    </source>
</evidence>
<dbReference type="Pfam" id="PF25298">
    <property type="entry name" value="Baculo_FP_2nd"/>
    <property type="match status" value="1"/>
</dbReference>
<dbReference type="InterPro" id="IPR001965">
    <property type="entry name" value="Znf_PHD"/>
</dbReference>
<dbReference type="InterPro" id="IPR057251">
    <property type="entry name" value="FP_C"/>
</dbReference>
<gene>
    <name evidence="8" type="ORF">DIATSA_LOCUS12519</name>
</gene>
<protein>
    <recommendedName>
        <fullName evidence="7">PHD-type domain-containing protein</fullName>
    </recommendedName>
</protein>
<dbReference type="InterPro" id="IPR011011">
    <property type="entry name" value="Znf_FYVE_PHD"/>
</dbReference>
<feature type="region of interest" description="Disordered" evidence="6">
    <location>
        <begin position="218"/>
        <end position="240"/>
    </location>
</feature>
<dbReference type="PROSITE" id="PS50016">
    <property type="entry name" value="ZF_PHD_2"/>
    <property type="match status" value="1"/>
</dbReference>
<organism evidence="8 9">
    <name type="scientific">Diatraea saccharalis</name>
    <name type="common">sugarcane borer</name>
    <dbReference type="NCBI Taxonomy" id="40085"/>
    <lineage>
        <taxon>Eukaryota</taxon>
        <taxon>Metazoa</taxon>
        <taxon>Ecdysozoa</taxon>
        <taxon>Arthropoda</taxon>
        <taxon>Hexapoda</taxon>
        <taxon>Insecta</taxon>
        <taxon>Pterygota</taxon>
        <taxon>Neoptera</taxon>
        <taxon>Endopterygota</taxon>
        <taxon>Lepidoptera</taxon>
        <taxon>Glossata</taxon>
        <taxon>Ditrysia</taxon>
        <taxon>Pyraloidea</taxon>
        <taxon>Crambidae</taxon>
        <taxon>Crambinae</taxon>
        <taxon>Diatraea</taxon>
    </lineage>
</organism>
<evidence type="ECO:0000256" key="2">
    <source>
        <dbReference type="ARBA" id="ARBA00022771"/>
    </source>
</evidence>
<keyword evidence="5" id="KW-0175">Coiled coil</keyword>
<sequence>MVKCGACGKFLSAAETVRCIKCSGSFHKACVAIPESASVKGWICPGCKIKIPREDNTSTPLKGISATYGAPASPSQLDDTAHNVTEEFRMDLAMEIRAFRNELSALRAEVRECRTEILDLKVILNSYDEKISSMETRIMALETKNNNPTSAMETLEVAVTELKAQLNTRDQELLSSDINITGIPERSGENIMSIIRVMAVKLGVDLDDRDVTRVERVGSTRRDRVSGGGESSASGGDFDVADHRPRTVAVRFARQTVREQWLRAARVRRVLTSGDLEIPGPTRRIYVNERLTRLNARLFYLARQAGLRCQWKYVWTRNGRILARKTDGQKIVQIRSECDVARVFV</sequence>
<dbReference type="GO" id="GO:0008270">
    <property type="term" value="F:zinc ion binding"/>
    <property type="evidence" value="ECO:0007669"/>
    <property type="project" value="UniProtKB-KW"/>
</dbReference>
<dbReference type="InterPro" id="IPR013083">
    <property type="entry name" value="Znf_RING/FYVE/PHD"/>
</dbReference>
<reference evidence="8" key="1">
    <citation type="submission" date="2021-12" db="EMBL/GenBank/DDBJ databases">
        <authorList>
            <person name="King R."/>
        </authorList>
    </citation>
    <scope>NUCLEOTIDE SEQUENCE</scope>
</reference>
<proteinExistence type="predicted"/>
<dbReference type="AlphaFoldDB" id="A0A9N9RER2"/>
<evidence type="ECO:0000256" key="6">
    <source>
        <dbReference type="SAM" id="MobiDB-lite"/>
    </source>
</evidence>
<reference evidence="8" key="2">
    <citation type="submission" date="2022-10" db="EMBL/GenBank/DDBJ databases">
        <authorList>
            <consortium name="ENA_rothamsted_submissions"/>
            <consortium name="culmorum"/>
            <person name="King R."/>
        </authorList>
    </citation>
    <scope>NUCLEOTIDE SEQUENCE</scope>
</reference>
<evidence type="ECO:0000259" key="7">
    <source>
        <dbReference type="PROSITE" id="PS50016"/>
    </source>
</evidence>
<evidence type="ECO:0000256" key="1">
    <source>
        <dbReference type="ARBA" id="ARBA00022723"/>
    </source>
</evidence>
<dbReference type="Gene3D" id="1.10.287.1490">
    <property type="match status" value="1"/>
</dbReference>
<dbReference type="Pfam" id="PF00628">
    <property type="entry name" value="PHD"/>
    <property type="match status" value="1"/>
</dbReference>
<name>A0A9N9RER2_9NEOP</name>
<dbReference type="PROSITE" id="PS01359">
    <property type="entry name" value="ZF_PHD_1"/>
    <property type="match status" value="1"/>
</dbReference>
<dbReference type="InterPro" id="IPR019787">
    <property type="entry name" value="Znf_PHD-finger"/>
</dbReference>
<keyword evidence="9" id="KW-1185">Reference proteome</keyword>
<accession>A0A9N9RER2</accession>
<evidence type="ECO:0000256" key="4">
    <source>
        <dbReference type="PROSITE-ProRule" id="PRU00146"/>
    </source>
</evidence>
<feature type="domain" description="PHD-type" evidence="7">
    <location>
        <begin position="1"/>
        <end position="50"/>
    </location>
</feature>
<evidence type="ECO:0000313" key="9">
    <source>
        <dbReference type="Proteomes" id="UP001153714"/>
    </source>
</evidence>
<dbReference type="Gene3D" id="3.30.40.10">
    <property type="entry name" value="Zinc/RING finger domain, C3HC4 (zinc finger)"/>
    <property type="match status" value="1"/>
</dbReference>
<feature type="coiled-coil region" evidence="5">
    <location>
        <begin position="89"/>
        <end position="172"/>
    </location>
</feature>
<keyword evidence="1" id="KW-0479">Metal-binding</keyword>
<dbReference type="SMART" id="SM00249">
    <property type="entry name" value="PHD"/>
    <property type="match status" value="1"/>
</dbReference>
<evidence type="ECO:0000313" key="8">
    <source>
        <dbReference type="EMBL" id="CAG9795230.1"/>
    </source>
</evidence>